<feature type="compositionally biased region" description="Polar residues" evidence="1">
    <location>
        <begin position="41"/>
        <end position="52"/>
    </location>
</feature>
<evidence type="ECO:0000313" key="4">
    <source>
        <dbReference type="Proteomes" id="UP000245469"/>
    </source>
</evidence>
<keyword evidence="2" id="KW-0732">Signal</keyword>
<sequence length="191" mass="18965">MRPRYLATAATAAALSLTTACGATDPSAVGAVSPAQESLGAHTSTPATSWQDPSGGAPSVKEQPQVPDALQLADGAAVLVGSENRGSVPAVAISGQIVRIGTACWGYANSQGTWVLVVDHGSTVTADGRGVLTPNGVTIRVGDTVFGGAGGGVDQQREDRWRAASPACMEGRGVYPVSATNARGAAGGVVP</sequence>
<gene>
    <name evidence="3" type="ORF">BXY45_11920</name>
</gene>
<feature type="signal peptide" evidence="2">
    <location>
        <begin position="1"/>
        <end position="23"/>
    </location>
</feature>
<dbReference type="PROSITE" id="PS51257">
    <property type="entry name" value="PROKAR_LIPOPROTEIN"/>
    <property type="match status" value="1"/>
</dbReference>
<evidence type="ECO:0000313" key="3">
    <source>
        <dbReference type="EMBL" id="PWJ52528.1"/>
    </source>
</evidence>
<reference evidence="3 4" key="1">
    <citation type="submission" date="2018-03" db="EMBL/GenBank/DDBJ databases">
        <title>Genomic Encyclopedia of Archaeal and Bacterial Type Strains, Phase II (KMG-II): from individual species to whole genera.</title>
        <authorList>
            <person name="Goeker M."/>
        </authorList>
    </citation>
    <scope>NUCLEOTIDE SEQUENCE [LARGE SCALE GENOMIC DNA]</scope>
    <source>
        <strain evidence="3 4">DSM 44889</strain>
    </source>
</reference>
<name>A0A316A5M8_9ACTN</name>
<protein>
    <recommendedName>
        <fullName evidence="5">Peptidase M23-like protein</fullName>
    </recommendedName>
</protein>
<dbReference type="AlphaFoldDB" id="A0A316A5M8"/>
<evidence type="ECO:0008006" key="5">
    <source>
        <dbReference type="Google" id="ProtNLM"/>
    </source>
</evidence>
<accession>A0A316A5M8</accession>
<keyword evidence="4" id="KW-1185">Reference proteome</keyword>
<dbReference type="Proteomes" id="UP000245469">
    <property type="component" value="Unassembled WGS sequence"/>
</dbReference>
<evidence type="ECO:0000256" key="2">
    <source>
        <dbReference type="SAM" id="SignalP"/>
    </source>
</evidence>
<proteinExistence type="predicted"/>
<evidence type="ECO:0000256" key="1">
    <source>
        <dbReference type="SAM" id="MobiDB-lite"/>
    </source>
</evidence>
<feature type="region of interest" description="Disordered" evidence="1">
    <location>
        <begin position="26"/>
        <end position="62"/>
    </location>
</feature>
<organism evidence="3 4">
    <name type="scientific">Quadrisphaera granulorum</name>
    <dbReference type="NCBI Taxonomy" id="317664"/>
    <lineage>
        <taxon>Bacteria</taxon>
        <taxon>Bacillati</taxon>
        <taxon>Actinomycetota</taxon>
        <taxon>Actinomycetes</taxon>
        <taxon>Kineosporiales</taxon>
        <taxon>Kineosporiaceae</taxon>
        <taxon>Quadrisphaera</taxon>
    </lineage>
</organism>
<comment type="caution">
    <text evidence="3">The sequence shown here is derived from an EMBL/GenBank/DDBJ whole genome shotgun (WGS) entry which is preliminary data.</text>
</comment>
<dbReference type="EMBL" id="QGDQ01000019">
    <property type="protein sequence ID" value="PWJ52528.1"/>
    <property type="molecule type" value="Genomic_DNA"/>
</dbReference>
<feature type="chain" id="PRO_5039231494" description="Peptidase M23-like protein" evidence="2">
    <location>
        <begin position="24"/>
        <end position="191"/>
    </location>
</feature>